<dbReference type="Pfam" id="PF00732">
    <property type="entry name" value="GMC_oxred_N"/>
    <property type="match status" value="1"/>
</dbReference>
<dbReference type="Pfam" id="PF05199">
    <property type="entry name" value="GMC_oxred_C"/>
    <property type="match status" value="1"/>
</dbReference>
<gene>
    <name evidence="8" type="ORF">GE300_12155</name>
</gene>
<evidence type="ECO:0000313" key="8">
    <source>
        <dbReference type="EMBL" id="MSU90362.1"/>
    </source>
</evidence>
<comment type="caution">
    <text evidence="8">The sequence shown here is derived from an EMBL/GenBank/DDBJ whole genome shotgun (WGS) entry which is preliminary data.</text>
</comment>
<dbReference type="GO" id="GO:0050660">
    <property type="term" value="F:flavin adenine dinucleotide binding"/>
    <property type="evidence" value="ECO:0007669"/>
    <property type="project" value="InterPro"/>
</dbReference>
<dbReference type="InterPro" id="IPR007867">
    <property type="entry name" value="GMC_OxRtase_C"/>
</dbReference>
<feature type="domain" description="Glucose-methanol-choline oxidoreductase N-terminal" evidence="6">
    <location>
        <begin position="199"/>
        <end position="297"/>
    </location>
</feature>
<dbReference type="Proteomes" id="UP000474957">
    <property type="component" value="Unassembled WGS sequence"/>
</dbReference>
<keyword evidence="4" id="KW-0274">FAD</keyword>
<dbReference type="PANTHER" id="PTHR42784:SF1">
    <property type="entry name" value="PYRANOSE 2-OXIDASE"/>
    <property type="match status" value="1"/>
</dbReference>
<protein>
    <submittedName>
        <fullName evidence="8">FAD-dependent oxidoreductase</fullName>
    </submittedName>
</protein>
<accession>A0A6L5Z2X7</accession>
<evidence type="ECO:0000259" key="6">
    <source>
        <dbReference type="Pfam" id="PF00732"/>
    </source>
</evidence>
<comment type="cofactor">
    <cofactor evidence="1">
        <name>FAD</name>
        <dbReference type="ChEBI" id="CHEBI:57692"/>
    </cofactor>
</comment>
<dbReference type="PANTHER" id="PTHR42784">
    <property type="entry name" value="PYRANOSE 2-OXIDASE"/>
    <property type="match status" value="1"/>
</dbReference>
<name>A0A6L5Z2X7_9RHOB</name>
<evidence type="ECO:0000256" key="3">
    <source>
        <dbReference type="ARBA" id="ARBA00022630"/>
    </source>
</evidence>
<dbReference type="InterPro" id="IPR036188">
    <property type="entry name" value="FAD/NAD-bd_sf"/>
</dbReference>
<keyword evidence="3" id="KW-0285">Flavoprotein</keyword>
<dbReference type="InterPro" id="IPR051473">
    <property type="entry name" value="P2Ox-like"/>
</dbReference>
<dbReference type="Gene3D" id="3.50.50.60">
    <property type="entry name" value="FAD/NAD(P)-binding domain"/>
    <property type="match status" value="2"/>
</dbReference>
<dbReference type="Pfam" id="PF13450">
    <property type="entry name" value="NAD_binding_8"/>
    <property type="match status" value="1"/>
</dbReference>
<evidence type="ECO:0000259" key="7">
    <source>
        <dbReference type="Pfam" id="PF05199"/>
    </source>
</evidence>
<evidence type="ECO:0000313" key="9">
    <source>
        <dbReference type="Proteomes" id="UP000474957"/>
    </source>
</evidence>
<organism evidence="8 9">
    <name type="scientific">Halovulum marinum</name>
    <dbReference type="NCBI Taxonomy" id="2662447"/>
    <lineage>
        <taxon>Bacteria</taxon>
        <taxon>Pseudomonadati</taxon>
        <taxon>Pseudomonadota</taxon>
        <taxon>Alphaproteobacteria</taxon>
        <taxon>Rhodobacterales</taxon>
        <taxon>Paracoccaceae</taxon>
        <taxon>Halovulum</taxon>
    </lineage>
</organism>
<comment type="similarity">
    <text evidence="2">Belongs to the GMC oxidoreductase family.</text>
</comment>
<dbReference type="SUPFAM" id="SSF51905">
    <property type="entry name" value="FAD/NAD(P)-binding domain"/>
    <property type="match status" value="1"/>
</dbReference>
<evidence type="ECO:0000256" key="2">
    <source>
        <dbReference type="ARBA" id="ARBA00010790"/>
    </source>
</evidence>
<dbReference type="AlphaFoldDB" id="A0A6L5Z2X7"/>
<dbReference type="RefSeq" id="WP_325063214.1">
    <property type="nucleotide sequence ID" value="NZ_WIND01000008.1"/>
</dbReference>
<evidence type="ECO:0000256" key="5">
    <source>
        <dbReference type="ARBA" id="ARBA00023002"/>
    </source>
</evidence>
<evidence type="ECO:0000256" key="4">
    <source>
        <dbReference type="ARBA" id="ARBA00022827"/>
    </source>
</evidence>
<evidence type="ECO:0000256" key="1">
    <source>
        <dbReference type="ARBA" id="ARBA00001974"/>
    </source>
</evidence>
<dbReference type="InterPro" id="IPR000172">
    <property type="entry name" value="GMC_OxRdtase_N"/>
</dbReference>
<feature type="domain" description="Glucose-methanol-choline oxidoreductase C-terminal" evidence="7">
    <location>
        <begin position="381"/>
        <end position="485"/>
    </location>
</feature>
<proteinExistence type="inferred from homology"/>
<reference evidence="8 9" key="1">
    <citation type="submission" date="2019-10" db="EMBL/GenBank/DDBJ databases">
        <title>Cognatihalovulum marinum gen. nov. sp. nov., a new member of the family Rhodobacteraceae isolated from deep seawater of the Northwest Indian Ocean.</title>
        <authorList>
            <person name="Ruan C."/>
            <person name="Wang J."/>
            <person name="Zheng X."/>
            <person name="Song L."/>
            <person name="Zhu Y."/>
            <person name="Huang Y."/>
            <person name="Lu Z."/>
            <person name="Du W."/>
            <person name="Huang L."/>
            <person name="Dai X."/>
        </authorList>
    </citation>
    <scope>NUCLEOTIDE SEQUENCE [LARGE SCALE GENOMIC DNA]</scope>
    <source>
        <strain evidence="8 9">2CG4</strain>
    </source>
</reference>
<keyword evidence="5" id="KW-0560">Oxidoreductase</keyword>
<dbReference type="EMBL" id="WIND01000008">
    <property type="protein sequence ID" value="MSU90362.1"/>
    <property type="molecule type" value="Genomic_DNA"/>
</dbReference>
<dbReference type="GO" id="GO:0016614">
    <property type="term" value="F:oxidoreductase activity, acting on CH-OH group of donors"/>
    <property type="evidence" value="ECO:0007669"/>
    <property type="project" value="InterPro"/>
</dbReference>
<keyword evidence="9" id="KW-1185">Reference proteome</keyword>
<sequence>MTAADVLIIGSGMGGATLAAALAPTGRRILILERGEFLRPAAEDRDAAAIFARGVYRPREEWLDGADRPFNPGNYYNVGGNTKFYGAVLIRYRAEDFAPIRHMGGTTPGWPMSYDEIEPHYQAAEELYRVRGVVGDDPTEPAHSGSYPFPPVPDEPAIADLRRRLTSVGLHPSSLPLAVDIERWLAHGQTPWDAFPDTCGGKMDAETAALARALAHENVELRTGAKATRLLAGADDRITGVEVETPGGPERLTAPVVVLAAGAVQSAALLLASADAAHPAGLANASDQVGRNFMNHNASALLALHPFRRNGSVYQKTLMLNDFYLTGGPDGAPLGNVQLLGKISGTILAANAPLPRPVARWIAARSVDLYAISEDLPDPDSRVTLQDGRIRLDWKRSNREAHLALVAKLKSVLRKAGYPVVMARAFDRRTPSHQCGTARMGRDPATSVVDSFCRSHDHPNLYIADASVLPTSAAVNPALTVAALAHRAAGHIAETAAAPAGAAATS</sequence>